<feature type="domain" description="Hemerythrin-like" evidence="2">
    <location>
        <begin position="77"/>
        <end position="172"/>
    </location>
</feature>
<evidence type="ECO:0000313" key="3">
    <source>
        <dbReference type="EMBL" id="KAJ7073538.1"/>
    </source>
</evidence>
<keyword evidence="1" id="KW-1133">Transmembrane helix</keyword>
<feature type="transmembrane region" description="Helical" evidence="1">
    <location>
        <begin position="6"/>
        <end position="24"/>
    </location>
</feature>
<gene>
    <name evidence="3" type="ORF">B0H15DRAFT_957070</name>
</gene>
<evidence type="ECO:0000259" key="2">
    <source>
        <dbReference type="Pfam" id="PF01814"/>
    </source>
</evidence>
<dbReference type="Pfam" id="PF01814">
    <property type="entry name" value="Hemerythrin"/>
    <property type="match status" value="1"/>
</dbReference>
<dbReference type="InterPro" id="IPR012312">
    <property type="entry name" value="Hemerythrin-like"/>
</dbReference>
<dbReference type="PANTHER" id="PTHR38048">
    <property type="entry name" value="EXPRESSED PROTEIN"/>
    <property type="match status" value="1"/>
</dbReference>
<organism evidence="3 4">
    <name type="scientific">Mycena belliarum</name>
    <dbReference type="NCBI Taxonomy" id="1033014"/>
    <lineage>
        <taxon>Eukaryota</taxon>
        <taxon>Fungi</taxon>
        <taxon>Dikarya</taxon>
        <taxon>Basidiomycota</taxon>
        <taxon>Agaricomycotina</taxon>
        <taxon>Agaricomycetes</taxon>
        <taxon>Agaricomycetidae</taxon>
        <taxon>Agaricales</taxon>
        <taxon>Marasmiineae</taxon>
        <taxon>Mycenaceae</taxon>
        <taxon>Mycena</taxon>
    </lineage>
</organism>
<reference evidence="3" key="1">
    <citation type="submission" date="2023-03" db="EMBL/GenBank/DDBJ databases">
        <title>Massive genome expansion in bonnet fungi (Mycena s.s.) driven by repeated elements and novel gene families across ecological guilds.</title>
        <authorList>
            <consortium name="Lawrence Berkeley National Laboratory"/>
            <person name="Harder C.B."/>
            <person name="Miyauchi S."/>
            <person name="Viragh M."/>
            <person name="Kuo A."/>
            <person name="Thoen E."/>
            <person name="Andreopoulos B."/>
            <person name="Lu D."/>
            <person name="Skrede I."/>
            <person name="Drula E."/>
            <person name="Henrissat B."/>
            <person name="Morin E."/>
            <person name="Kohler A."/>
            <person name="Barry K."/>
            <person name="LaButti K."/>
            <person name="Morin E."/>
            <person name="Salamov A."/>
            <person name="Lipzen A."/>
            <person name="Mereny Z."/>
            <person name="Hegedus B."/>
            <person name="Baldrian P."/>
            <person name="Stursova M."/>
            <person name="Weitz H."/>
            <person name="Taylor A."/>
            <person name="Grigoriev I.V."/>
            <person name="Nagy L.G."/>
            <person name="Martin F."/>
            <person name="Kauserud H."/>
        </authorList>
    </citation>
    <scope>NUCLEOTIDE SEQUENCE</scope>
    <source>
        <strain evidence="3">CBHHK173m</strain>
    </source>
</reference>
<evidence type="ECO:0000256" key="1">
    <source>
        <dbReference type="SAM" id="Phobius"/>
    </source>
</evidence>
<dbReference type="CDD" id="cd12108">
    <property type="entry name" value="Hr-like"/>
    <property type="match status" value="1"/>
</dbReference>
<keyword evidence="4" id="KW-1185">Reference proteome</keyword>
<name>A0AAD6TN12_9AGAR</name>
<sequence>MPSWNLSFILTVLLGAFSALYFYPSAKMSSESPMTDPYAALQRTVDTHLLGLEAHDLYKLAYKTILPHLDKPPLDDLDNFLGYCRAWASSIVGHHDSEEEALFPFLSTKLDIASEVAQHVVVAEGLTGIIAYIDASAADHSAFDAAKLKDMMVALSGPLFEHLDEEVEDLAPDKMKVFTPEELTQAGKDLMVWIRAHSDKYITLPFMRCHTPPELKESWPPFPWIVKRFVVPWLLAPTHAGYWKYAPYPVA</sequence>
<dbReference type="InterPro" id="IPR053206">
    <property type="entry name" value="Dimeric_xanthone_biosynth"/>
</dbReference>
<keyword evidence="1" id="KW-0472">Membrane</keyword>
<proteinExistence type="predicted"/>
<comment type="caution">
    <text evidence="3">The sequence shown here is derived from an EMBL/GenBank/DDBJ whole genome shotgun (WGS) entry which is preliminary data.</text>
</comment>
<dbReference type="Gene3D" id="1.20.120.520">
    <property type="entry name" value="nmb1532 protein domain like"/>
    <property type="match status" value="1"/>
</dbReference>
<dbReference type="PANTHER" id="PTHR38048:SF2">
    <property type="entry name" value="HEMERYTHRIN-LIKE DOMAIN-CONTAINING PROTEIN"/>
    <property type="match status" value="1"/>
</dbReference>
<dbReference type="EMBL" id="JARJCN010000111">
    <property type="protein sequence ID" value="KAJ7073538.1"/>
    <property type="molecule type" value="Genomic_DNA"/>
</dbReference>
<protein>
    <recommendedName>
        <fullName evidence="2">Hemerythrin-like domain-containing protein</fullName>
    </recommendedName>
</protein>
<accession>A0AAD6TN12</accession>
<dbReference type="Proteomes" id="UP001222325">
    <property type="component" value="Unassembled WGS sequence"/>
</dbReference>
<evidence type="ECO:0000313" key="4">
    <source>
        <dbReference type="Proteomes" id="UP001222325"/>
    </source>
</evidence>
<keyword evidence="1" id="KW-0812">Transmembrane</keyword>
<dbReference type="AlphaFoldDB" id="A0AAD6TN12"/>